<proteinExistence type="predicted"/>
<feature type="non-terminal residue" evidence="1">
    <location>
        <position position="232"/>
    </location>
</feature>
<reference evidence="1 2" key="1">
    <citation type="submission" date="2019-08" db="EMBL/GenBank/DDBJ databases">
        <title>Whole genome of Aphis craccivora.</title>
        <authorList>
            <person name="Voronova N.V."/>
            <person name="Shulinski R.S."/>
            <person name="Bandarenka Y.V."/>
            <person name="Zhorov D.G."/>
            <person name="Warner D."/>
        </authorList>
    </citation>
    <scope>NUCLEOTIDE SEQUENCE [LARGE SCALE GENOMIC DNA]</scope>
    <source>
        <strain evidence="1">180601</strain>
        <tissue evidence="1">Whole Body</tissue>
    </source>
</reference>
<dbReference type="Proteomes" id="UP000478052">
    <property type="component" value="Unassembled WGS sequence"/>
</dbReference>
<organism evidence="1 2">
    <name type="scientific">Aphis craccivora</name>
    <name type="common">Cowpea aphid</name>
    <dbReference type="NCBI Taxonomy" id="307492"/>
    <lineage>
        <taxon>Eukaryota</taxon>
        <taxon>Metazoa</taxon>
        <taxon>Ecdysozoa</taxon>
        <taxon>Arthropoda</taxon>
        <taxon>Hexapoda</taxon>
        <taxon>Insecta</taxon>
        <taxon>Pterygota</taxon>
        <taxon>Neoptera</taxon>
        <taxon>Paraneoptera</taxon>
        <taxon>Hemiptera</taxon>
        <taxon>Sternorrhyncha</taxon>
        <taxon>Aphidomorpha</taxon>
        <taxon>Aphidoidea</taxon>
        <taxon>Aphididae</taxon>
        <taxon>Aphidini</taxon>
        <taxon>Aphis</taxon>
        <taxon>Aphis</taxon>
    </lineage>
</organism>
<gene>
    <name evidence="1" type="ORF">FWK35_00034018</name>
</gene>
<dbReference type="AlphaFoldDB" id="A0A6G0VX77"/>
<evidence type="ECO:0000313" key="1">
    <source>
        <dbReference type="EMBL" id="KAF0710250.1"/>
    </source>
</evidence>
<comment type="caution">
    <text evidence="1">The sequence shown here is derived from an EMBL/GenBank/DDBJ whole genome shotgun (WGS) entry which is preliminary data.</text>
</comment>
<evidence type="ECO:0000313" key="2">
    <source>
        <dbReference type="Proteomes" id="UP000478052"/>
    </source>
</evidence>
<keyword evidence="1" id="KW-0436">Ligase</keyword>
<protein>
    <submittedName>
        <fullName evidence="1">E3 SUMO-protein ligase KIAA1586-like</fullName>
    </submittedName>
</protein>
<accession>A0A6G0VX77</accession>
<sequence length="232" mass="26264">MKIDIADKPHTEIDVQTCTTTTTNDSNILEHVSPVTSVTDNRVVVPLRAFSFCTNGDMTDTMDENEHQYLTPHSHYDFLQCIVESHRSSFVEEILNDSFALSLRCNGSVDRTQIDKMYVLIKSISLKGEEKLYFLGAAEPIERGAKGLWTLTTNLKRTLCENEVMSPLITLWCVTHRSNLAWESVSSSVPEVNLLYQQQLQSDDLNIISMEERTKKFINKIETLKSNSLIGG</sequence>
<dbReference type="OrthoDB" id="10587687at2759"/>
<dbReference type="GO" id="GO:0016874">
    <property type="term" value="F:ligase activity"/>
    <property type="evidence" value="ECO:0007669"/>
    <property type="project" value="UniProtKB-KW"/>
</dbReference>
<keyword evidence="2" id="KW-1185">Reference proteome</keyword>
<name>A0A6G0VX77_APHCR</name>
<dbReference type="EMBL" id="VUJU01011711">
    <property type="protein sequence ID" value="KAF0710250.1"/>
    <property type="molecule type" value="Genomic_DNA"/>
</dbReference>